<dbReference type="InterPro" id="IPR043519">
    <property type="entry name" value="NT_sf"/>
</dbReference>
<keyword evidence="6 11" id="KW-0547">Nucleotide-binding</keyword>
<dbReference type="InterPro" id="IPR023068">
    <property type="entry name" value="CCA-adding_enz_firmicutes"/>
</dbReference>
<name>A0ABT1WP67_9LACT</name>
<feature type="domain" description="Poly A polymerase head" evidence="12">
    <location>
        <begin position="25"/>
        <end position="145"/>
    </location>
</feature>
<keyword evidence="16" id="KW-1185">Reference proteome</keyword>
<evidence type="ECO:0000256" key="9">
    <source>
        <dbReference type="ARBA" id="ARBA00022842"/>
    </source>
</evidence>
<evidence type="ECO:0000259" key="14">
    <source>
        <dbReference type="Pfam" id="PF13735"/>
    </source>
</evidence>
<evidence type="ECO:0000256" key="10">
    <source>
        <dbReference type="ARBA" id="ARBA00022884"/>
    </source>
</evidence>
<comment type="similarity">
    <text evidence="11">Belongs to the tRNA nucleotidyltransferase/poly(A) polymerase family. Bacterial CCA-adding enzyme type 3 subfamily.</text>
</comment>
<keyword evidence="4 11" id="KW-0548">Nucleotidyltransferase</keyword>
<evidence type="ECO:0000256" key="11">
    <source>
        <dbReference type="HAMAP-Rule" id="MF_01263"/>
    </source>
</evidence>
<comment type="function">
    <text evidence="11">Catalyzes the addition and repair of the essential 3'-terminal CCA sequence in tRNAs without using a nucleic acid template. Adds these three nucleotides in the order of C, C, and A to the tRNA nucleotide-73, using CTP and ATP as substrates and producing inorganic pyrophosphate. tRNA 3'-terminal CCA addition is required both for tRNA processing and repair. Also involved in tRNA surveillance by mediating tandem CCA addition to generate a CCACCA at the 3' terminus of unstable tRNAs. While stable tRNAs receive only 3'-terminal CCA, unstable tRNAs are marked with CCACCA and rapidly degraded.</text>
</comment>
<comment type="caution">
    <text evidence="15">The sequence shown here is derived from an EMBL/GenBank/DDBJ whole genome shotgun (WGS) entry which is preliminary data.</text>
</comment>
<dbReference type="Gene3D" id="1.20.58.560">
    <property type="match status" value="1"/>
</dbReference>
<evidence type="ECO:0000313" key="16">
    <source>
        <dbReference type="Proteomes" id="UP001059480"/>
    </source>
</evidence>
<keyword evidence="3 11" id="KW-0819">tRNA processing</keyword>
<feature type="domain" description="CCA-adding enzyme C-terminal" evidence="14">
    <location>
        <begin position="252"/>
        <end position="392"/>
    </location>
</feature>
<dbReference type="SUPFAM" id="SSF81891">
    <property type="entry name" value="Poly A polymerase C-terminal region-like"/>
    <property type="match status" value="1"/>
</dbReference>
<feature type="binding site" evidence="11">
    <location>
        <position position="157"/>
    </location>
    <ligand>
        <name>CTP</name>
        <dbReference type="ChEBI" id="CHEBI:37563"/>
    </ligand>
</feature>
<dbReference type="Pfam" id="PF12627">
    <property type="entry name" value="PolyA_pol_RNAbd"/>
    <property type="match status" value="1"/>
</dbReference>
<evidence type="ECO:0000256" key="1">
    <source>
        <dbReference type="ARBA" id="ARBA00001946"/>
    </source>
</evidence>
<evidence type="ECO:0000256" key="6">
    <source>
        <dbReference type="ARBA" id="ARBA00022741"/>
    </source>
</evidence>
<dbReference type="InterPro" id="IPR032810">
    <property type="entry name" value="CCA-adding_enz_C"/>
</dbReference>
<feature type="binding site" evidence="11">
    <location>
        <position position="166"/>
    </location>
    <ligand>
        <name>CTP</name>
        <dbReference type="ChEBI" id="CHEBI:37563"/>
    </ligand>
</feature>
<dbReference type="Pfam" id="PF13735">
    <property type="entry name" value="tRNA_NucTran2_2"/>
    <property type="match status" value="1"/>
</dbReference>
<sequence>MIESSALFIAAKPIIQKIIDHGYEAYFVGGAVRDSLLNKPVSDVDIATSATPLEIKAIFTKTFDVGIEHGTVLVYEQGVGYEITTFRTESNYEDFRHPSSVSFVRSLEEDLKRRDFTINALALSIDDRVIDYFGGQEDLARQLLRSVGLAQERFSEDALRMFRAIRFVSQLDFAVDPETIEAIRLLKANLSHVAVERIQVEWVKTLVGPARNRAIKLLVDTGLYEYCPKLADQKENLLSFSENTFPQLSTFQAWVLLCHYLGFHSENVRPFLKAWKLSNKVLDETQAGLGLLHERFTRKWNFFMAFSHPLHVSLEVEALLPSLGYQDESQFLENVYKELPIESLKQLAFNGKDIQELLNLKKSGPIIGQSLTYLKNAVLNQEVKNTKEDLQDYLLSADFIKNLYH</sequence>
<dbReference type="EMBL" id="JANHNZ010000003">
    <property type="protein sequence ID" value="MCQ9209885.1"/>
    <property type="molecule type" value="Genomic_DNA"/>
</dbReference>
<dbReference type="InterPro" id="IPR050264">
    <property type="entry name" value="Bact_CCA-adding_enz_type3_sf"/>
</dbReference>
<dbReference type="InterPro" id="IPR002646">
    <property type="entry name" value="PolA_pol_head_dom"/>
</dbReference>
<dbReference type="Pfam" id="PF01743">
    <property type="entry name" value="PolyA_pol"/>
    <property type="match status" value="1"/>
</dbReference>
<keyword evidence="9 11" id="KW-0460">Magnesium</keyword>
<keyword evidence="2 11" id="KW-0808">Transferase</keyword>
<reference evidence="15" key="3">
    <citation type="journal article" date="2023" name="Microbiol. Resour. Announc.">
        <title>Draft Genome Sequence of Granulicatella sp. Strain S8, Isolated from a Marine Fish, Seriola quinqueradiata.</title>
        <authorList>
            <person name="Lee M."/>
            <person name="Farooq A."/>
            <person name="Jeong J.B."/>
            <person name="Jung M.Y."/>
        </authorList>
    </citation>
    <scope>NUCLEOTIDE SEQUENCE</scope>
    <source>
        <strain evidence="15">S8</strain>
    </source>
</reference>
<reference evidence="15" key="1">
    <citation type="submission" date="2022-07" db="EMBL/GenBank/DDBJ databases">
        <authorList>
            <person name="Jung M.-Y."/>
            <person name="Lee M."/>
        </authorList>
    </citation>
    <scope>NUCLEOTIDE SEQUENCE</scope>
    <source>
        <strain evidence="15">S8</strain>
    </source>
</reference>
<feature type="binding site" evidence="11">
    <location>
        <position position="114"/>
    </location>
    <ligand>
        <name>ATP</name>
        <dbReference type="ChEBI" id="CHEBI:30616"/>
    </ligand>
</feature>
<dbReference type="PANTHER" id="PTHR46173:SF1">
    <property type="entry name" value="CCA TRNA NUCLEOTIDYLTRANSFERASE 1, MITOCHONDRIAL"/>
    <property type="match status" value="1"/>
</dbReference>
<feature type="binding site" evidence="11">
    <location>
        <position position="163"/>
    </location>
    <ligand>
        <name>CTP</name>
        <dbReference type="ChEBI" id="CHEBI:37563"/>
    </ligand>
</feature>
<feature type="binding site" evidence="11">
    <location>
        <position position="163"/>
    </location>
    <ligand>
        <name>ATP</name>
        <dbReference type="ChEBI" id="CHEBI:30616"/>
    </ligand>
</feature>
<gene>
    <name evidence="11" type="primary">cca</name>
    <name evidence="15" type="ORF">NPA36_04905</name>
</gene>
<proteinExistence type="inferred from homology"/>
<feature type="binding site" evidence="11">
    <location>
        <position position="33"/>
    </location>
    <ligand>
        <name>CTP</name>
        <dbReference type="ChEBI" id="CHEBI:37563"/>
    </ligand>
</feature>
<feature type="binding site" evidence="11">
    <location>
        <position position="166"/>
    </location>
    <ligand>
        <name>ATP</name>
        <dbReference type="ChEBI" id="CHEBI:30616"/>
    </ligand>
</feature>
<evidence type="ECO:0000256" key="2">
    <source>
        <dbReference type="ARBA" id="ARBA00022679"/>
    </source>
</evidence>
<dbReference type="InterPro" id="IPR032828">
    <property type="entry name" value="PolyA_RNA-bd"/>
</dbReference>
<dbReference type="PANTHER" id="PTHR46173">
    <property type="entry name" value="CCA TRNA NUCLEOTIDYLTRANSFERASE 1, MITOCHONDRIAL"/>
    <property type="match status" value="1"/>
</dbReference>
<keyword evidence="5 11" id="KW-0479">Metal-binding</keyword>
<feature type="domain" description="tRNA nucleotidyltransferase/poly(A) polymerase RNA and SrmB- binding" evidence="13">
    <location>
        <begin position="172"/>
        <end position="231"/>
    </location>
</feature>
<evidence type="ECO:0000256" key="8">
    <source>
        <dbReference type="ARBA" id="ARBA00022840"/>
    </source>
</evidence>
<evidence type="ECO:0000259" key="12">
    <source>
        <dbReference type="Pfam" id="PF01743"/>
    </source>
</evidence>
<comment type="catalytic activity">
    <reaction evidence="11">
        <text>a tRNA with a 3' CCA end + 2 CTP + ATP = a tRNA with a 3' CCACCA end + 3 diphosphate</text>
        <dbReference type="Rhea" id="RHEA:76235"/>
        <dbReference type="Rhea" id="RHEA-COMP:10468"/>
        <dbReference type="Rhea" id="RHEA-COMP:18655"/>
        <dbReference type="ChEBI" id="CHEBI:30616"/>
        <dbReference type="ChEBI" id="CHEBI:33019"/>
        <dbReference type="ChEBI" id="CHEBI:37563"/>
        <dbReference type="ChEBI" id="CHEBI:83071"/>
        <dbReference type="ChEBI" id="CHEBI:195187"/>
    </reaction>
</comment>
<feature type="binding site" evidence="11">
    <location>
        <position position="157"/>
    </location>
    <ligand>
        <name>ATP</name>
        <dbReference type="ChEBI" id="CHEBI:30616"/>
    </ligand>
</feature>
<feature type="binding site" evidence="11">
    <location>
        <position position="33"/>
    </location>
    <ligand>
        <name>ATP</name>
        <dbReference type="ChEBI" id="CHEBI:30616"/>
    </ligand>
</feature>
<feature type="binding site" evidence="11">
    <location>
        <position position="43"/>
    </location>
    <ligand>
        <name>Mg(2+)</name>
        <dbReference type="ChEBI" id="CHEBI:18420"/>
    </ligand>
</feature>
<comment type="catalytic activity">
    <reaction evidence="11">
        <text>a tRNA precursor + 2 CTP + ATP = a tRNA with a 3' CCA end + 3 diphosphate</text>
        <dbReference type="Rhea" id="RHEA:14433"/>
        <dbReference type="Rhea" id="RHEA-COMP:10465"/>
        <dbReference type="Rhea" id="RHEA-COMP:10468"/>
        <dbReference type="ChEBI" id="CHEBI:30616"/>
        <dbReference type="ChEBI" id="CHEBI:33019"/>
        <dbReference type="ChEBI" id="CHEBI:37563"/>
        <dbReference type="ChEBI" id="CHEBI:74896"/>
        <dbReference type="ChEBI" id="CHEBI:83071"/>
        <dbReference type="EC" id="2.7.7.72"/>
    </reaction>
</comment>
<feature type="binding site" evidence="11">
    <location>
        <position position="45"/>
    </location>
    <ligand>
        <name>Mg(2+)</name>
        <dbReference type="ChEBI" id="CHEBI:18420"/>
    </ligand>
</feature>
<evidence type="ECO:0000256" key="7">
    <source>
        <dbReference type="ARBA" id="ARBA00022800"/>
    </source>
</evidence>
<evidence type="ECO:0000256" key="4">
    <source>
        <dbReference type="ARBA" id="ARBA00022695"/>
    </source>
</evidence>
<dbReference type="EC" id="2.7.7.72" evidence="11"/>
<evidence type="ECO:0000313" key="15">
    <source>
        <dbReference type="EMBL" id="MCQ9209885.1"/>
    </source>
</evidence>
<dbReference type="Gene3D" id="1.10.246.80">
    <property type="match status" value="1"/>
</dbReference>
<comment type="cofactor">
    <cofactor evidence="1 11">
        <name>Mg(2+)</name>
        <dbReference type="ChEBI" id="CHEBI:18420"/>
    </cofactor>
</comment>
<reference evidence="15" key="2">
    <citation type="journal article" date="2023" name="Curr. Microbiol.">
        <title>Granulicatella seriolae sp. nov., a Novel Facultative Anaerobe Isolated from Yellowtail Marine Fish.</title>
        <authorList>
            <person name="Lee M."/>
            <person name="Choi Y.J."/>
            <person name="Farooq A."/>
            <person name="Jeong J.B."/>
            <person name="Jung M.Y."/>
        </authorList>
    </citation>
    <scope>NUCLEOTIDE SEQUENCE</scope>
    <source>
        <strain evidence="15">S8</strain>
    </source>
</reference>
<dbReference type="Gene3D" id="3.30.460.10">
    <property type="entry name" value="Beta Polymerase, domain 2"/>
    <property type="match status" value="1"/>
</dbReference>
<protein>
    <recommendedName>
        <fullName evidence="11">CCA-adding enzyme</fullName>
        <ecNumber evidence="11">2.7.7.72</ecNumber>
    </recommendedName>
    <alternativeName>
        <fullName evidence="11">CCA tRNA nucleotidyltransferase</fullName>
    </alternativeName>
    <alternativeName>
        <fullName evidence="11">tRNA CCA-pyrophosphorylase</fullName>
    </alternativeName>
    <alternativeName>
        <fullName evidence="11">tRNA adenylyl-/cytidylyl- transferase</fullName>
    </alternativeName>
    <alternativeName>
        <fullName evidence="11">tRNA nucleotidyltransferase</fullName>
    </alternativeName>
    <alternativeName>
        <fullName evidence="11">tRNA-NT</fullName>
    </alternativeName>
</protein>
<evidence type="ECO:0000256" key="5">
    <source>
        <dbReference type="ARBA" id="ARBA00022723"/>
    </source>
</evidence>
<comment type="miscellaneous">
    <text evidence="11">A single active site specifically recognizes both ATP and CTP and is responsible for their addition.</text>
</comment>
<dbReference type="CDD" id="cd05398">
    <property type="entry name" value="NT_ClassII-CCAase"/>
    <property type="match status" value="1"/>
</dbReference>
<dbReference type="RefSeq" id="WP_256944992.1">
    <property type="nucleotide sequence ID" value="NZ_JANHNZ010000003.1"/>
</dbReference>
<dbReference type="SUPFAM" id="SSF81301">
    <property type="entry name" value="Nucleotidyltransferase"/>
    <property type="match status" value="1"/>
</dbReference>
<dbReference type="GO" id="GO:0004810">
    <property type="term" value="F:CCA tRNA nucleotidyltransferase activity"/>
    <property type="evidence" value="ECO:0007669"/>
    <property type="project" value="UniProtKB-EC"/>
</dbReference>
<dbReference type="HAMAP" id="MF_01263">
    <property type="entry name" value="CCA_bact_type3"/>
    <property type="match status" value="1"/>
</dbReference>
<feature type="binding site" evidence="11">
    <location>
        <position position="160"/>
    </location>
    <ligand>
        <name>CTP</name>
        <dbReference type="ChEBI" id="CHEBI:37563"/>
    </ligand>
</feature>
<dbReference type="Proteomes" id="UP001059480">
    <property type="component" value="Unassembled WGS sequence"/>
</dbReference>
<evidence type="ECO:0000259" key="13">
    <source>
        <dbReference type="Pfam" id="PF12627"/>
    </source>
</evidence>
<dbReference type="NCBIfam" id="NF009814">
    <property type="entry name" value="PRK13299.1"/>
    <property type="match status" value="1"/>
</dbReference>
<comment type="subunit">
    <text evidence="11">Homodimer.</text>
</comment>
<feature type="binding site" evidence="11">
    <location>
        <position position="30"/>
    </location>
    <ligand>
        <name>ATP</name>
        <dbReference type="ChEBI" id="CHEBI:30616"/>
    </ligand>
</feature>
<keyword evidence="10 11" id="KW-0694">RNA-binding</keyword>
<keyword evidence="8 11" id="KW-0067">ATP-binding</keyword>
<feature type="binding site" evidence="11">
    <location>
        <position position="114"/>
    </location>
    <ligand>
        <name>CTP</name>
        <dbReference type="ChEBI" id="CHEBI:37563"/>
    </ligand>
</feature>
<organism evidence="15 16">
    <name type="scientific">Granulicatella seriolae</name>
    <dbReference type="NCBI Taxonomy" id="2967226"/>
    <lineage>
        <taxon>Bacteria</taxon>
        <taxon>Bacillati</taxon>
        <taxon>Bacillota</taxon>
        <taxon>Bacilli</taxon>
        <taxon>Lactobacillales</taxon>
        <taxon>Carnobacteriaceae</taxon>
        <taxon>Granulicatella</taxon>
    </lineage>
</organism>
<feature type="binding site" evidence="11">
    <location>
        <position position="30"/>
    </location>
    <ligand>
        <name>CTP</name>
        <dbReference type="ChEBI" id="CHEBI:37563"/>
    </ligand>
</feature>
<feature type="binding site" evidence="11">
    <location>
        <position position="160"/>
    </location>
    <ligand>
        <name>ATP</name>
        <dbReference type="ChEBI" id="CHEBI:30616"/>
    </ligand>
</feature>
<keyword evidence="7 11" id="KW-0692">RNA repair</keyword>
<evidence type="ECO:0000256" key="3">
    <source>
        <dbReference type="ARBA" id="ARBA00022694"/>
    </source>
</evidence>
<dbReference type="Gene3D" id="1.10.110.30">
    <property type="match status" value="1"/>
</dbReference>
<accession>A0ABT1WP67</accession>